<keyword evidence="1 2" id="KW-0238">DNA-binding</keyword>
<evidence type="ECO:0000256" key="3">
    <source>
        <dbReference type="SAM" id="MobiDB-lite"/>
    </source>
</evidence>
<dbReference type="Proteomes" id="UP000198923">
    <property type="component" value="Unassembled WGS sequence"/>
</dbReference>
<dbReference type="Pfam" id="PF00436">
    <property type="entry name" value="SSB"/>
    <property type="match status" value="1"/>
</dbReference>
<accession>A0A1G7WFK4</accession>
<feature type="compositionally biased region" description="Basic and acidic residues" evidence="3">
    <location>
        <begin position="273"/>
        <end position="284"/>
    </location>
</feature>
<name>A0A1G7WFK4_9ACTN</name>
<proteinExistence type="predicted"/>
<feature type="region of interest" description="Disordered" evidence="3">
    <location>
        <begin position="369"/>
        <end position="505"/>
    </location>
</feature>
<dbReference type="AlphaFoldDB" id="A0A1G7WFK4"/>
<sequence>MDRNEVILVGRLSARPERKSLHAEDSLVTWRVIVRRQRRQPSTRVDSIRCVTYDRQVASGLDDCGPGDVIEVIGSLRRRFLADRNTYMEVEATAVRNLPPPLPAEELGPAAATPRSVDALMAAVPSTAAALSTTAGVSTTAGGNASTVEEASAAAPASATASASTAARVFAAEKGKGGVMSDALMLPPSLLGDRSERAAASPERGGDGSMWGSGRRLKGRSPEGRVLLGMSGGGPGPLSSAGKARGGGGGSAGPSGRTEGRGGGPVRPGAGREGAHAIRERADAARGGPDGETELMHRCPASCGSAPNSLMRGGGRGGGSAPVCDQAVGGPLPGERSKAAVCADRCDAMSLGPCGRDGCGSCGRSRTLPPALDGGESDLGGRADGGPATGHSESGARVSGRRSTAMPGEAGGRPVADSGVLAVGGAAAADGPSGEGASSPSVAGGPPGGGRARAAQVPRPKATPPDGRVGEDGGAEPVPSLDRGLPPLCPSGREDGNAEKGTRSRRLGGLINLWRRCA</sequence>
<dbReference type="PROSITE" id="PS50935">
    <property type="entry name" value="SSB"/>
    <property type="match status" value="1"/>
</dbReference>
<feature type="region of interest" description="Disordered" evidence="3">
    <location>
        <begin position="194"/>
        <end position="320"/>
    </location>
</feature>
<feature type="compositionally biased region" description="Basic and acidic residues" evidence="3">
    <location>
        <begin position="492"/>
        <end position="502"/>
    </location>
</feature>
<keyword evidence="5" id="KW-1185">Reference proteome</keyword>
<dbReference type="EMBL" id="FNCN01000007">
    <property type="protein sequence ID" value="SDG70736.1"/>
    <property type="molecule type" value="Genomic_DNA"/>
</dbReference>
<dbReference type="GO" id="GO:0003697">
    <property type="term" value="F:single-stranded DNA binding"/>
    <property type="evidence" value="ECO:0007669"/>
    <property type="project" value="InterPro"/>
</dbReference>
<dbReference type="SUPFAM" id="SSF50249">
    <property type="entry name" value="Nucleic acid-binding proteins"/>
    <property type="match status" value="1"/>
</dbReference>
<evidence type="ECO:0000256" key="1">
    <source>
        <dbReference type="ARBA" id="ARBA00023125"/>
    </source>
</evidence>
<evidence type="ECO:0000256" key="2">
    <source>
        <dbReference type="PROSITE-ProRule" id="PRU00252"/>
    </source>
</evidence>
<evidence type="ECO:0000313" key="5">
    <source>
        <dbReference type="Proteomes" id="UP000198923"/>
    </source>
</evidence>
<dbReference type="STRING" id="504805.SAMN05421505_1076"/>
<reference evidence="4 5" key="1">
    <citation type="submission" date="2016-10" db="EMBL/GenBank/DDBJ databases">
        <authorList>
            <person name="de Groot N.N."/>
        </authorList>
    </citation>
    <scope>NUCLEOTIDE SEQUENCE [LARGE SCALE GENOMIC DNA]</scope>
    <source>
        <strain evidence="4 5">CPCC 201354</strain>
    </source>
</reference>
<dbReference type="OrthoDB" id="5186768at2"/>
<protein>
    <submittedName>
        <fullName evidence="4">Single-strand binding protein family protein</fullName>
    </submittedName>
</protein>
<feature type="compositionally biased region" description="Low complexity" evidence="3">
    <location>
        <begin position="415"/>
        <end position="444"/>
    </location>
</feature>
<dbReference type="InterPro" id="IPR012340">
    <property type="entry name" value="NA-bd_OB-fold"/>
</dbReference>
<evidence type="ECO:0000313" key="4">
    <source>
        <dbReference type="EMBL" id="SDG70736.1"/>
    </source>
</evidence>
<gene>
    <name evidence="4" type="ORF">SAMN05421505_1076</name>
</gene>
<dbReference type="InterPro" id="IPR000424">
    <property type="entry name" value="Primosome_PriB/ssb"/>
</dbReference>
<feature type="compositionally biased region" description="Gly residues" evidence="3">
    <location>
        <begin position="244"/>
        <end position="253"/>
    </location>
</feature>
<organism evidence="4 5">
    <name type="scientific">Sinosporangium album</name>
    <dbReference type="NCBI Taxonomy" id="504805"/>
    <lineage>
        <taxon>Bacteria</taxon>
        <taxon>Bacillati</taxon>
        <taxon>Actinomycetota</taxon>
        <taxon>Actinomycetes</taxon>
        <taxon>Streptosporangiales</taxon>
        <taxon>Streptosporangiaceae</taxon>
        <taxon>Sinosporangium</taxon>
    </lineage>
</organism>
<dbReference type="Gene3D" id="2.40.50.140">
    <property type="entry name" value="Nucleic acid-binding proteins"/>
    <property type="match status" value="1"/>
</dbReference>